<name>A0ABV1JH52_NEIPO</name>
<comment type="caution">
    <text evidence="1">The sequence shown here is derived from an EMBL/GenBank/DDBJ whole genome shotgun (WGS) entry which is preliminary data.</text>
</comment>
<proteinExistence type="predicted"/>
<evidence type="ECO:0000313" key="2">
    <source>
        <dbReference type="Proteomes" id="UP001447151"/>
    </source>
</evidence>
<organism evidence="1 2">
    <name type="scientific">Neisseria polysaccharea</name>
    <dbReference type="NCBI Taxonomy" id="489"/>
    <lineage>
        <taxon>Bacteria</taxon>
        <taxon>Pseudomonadati</taxon>
        <taxon>Pseudomonadota</taxon>
        <taxon>Betaproteobacteria</taxon>
        <taxon>Neisseriales</taxon>
        <taxon>Neisseriaceae</taxon>
        <taxon>Neisseria</taxon>
    </lineage>
</organism>
<gene>
    <name evidence="1" type="ORF">ABM124_00420</name>
</gene>
<dbReference type="Proteomes" id="UP001447151">
    <property type="component" value="Unassembled WGS sequence"/>
</dbReference>
<dbReference type="RefSeq" id="WP_308185733.1">
    <property type="nucleotide sequence ID" value="NZ_CAUJPH010000016.1"/>
</dbReference>
<keyword evidence="2" id="KW-1185">Reference proteome</keyword>
<dbReference type="EMBL" id="JBECZB010000001">
    <property type="protein sequence ID" value="MEQ3509810.1"/>
    <property type="molecule type" value="Genomic_DNA"/>
</dbReference>
<reference evidence="1 2" key="1">
    <citation type="submission" date="2024-05" db="EMBL/GenBank/DDBJ databases">
        <authorList>
            <person name="Matzinger S.R."/>
            <person name="Bankers L."/>
            <person name="Rossheim A."/>
            <person name="Hetherington-Rauth M.C."/>
            <person name="Smith A."/>
            <person name="Baird S."/>
            <person name="Polanco D."/>
        </authorList>
    </citation>
    <scope>NUCLEOTIDE SEQUENCE [LARGE SCALE GENOMIC DNA]</scope>
    <source>
        <strain evidence="1 2">2024CJ-00066</strain>
    </source>
</reference>
<accession>A0ABV1JH52</accession>
<protein>
    <submittedName>
        <fullName evidence="1">Uncharacterized protein</fullName>
    </submittedName>
</protein>
<sequence length="99" mass="10487">MRVAGKYGGRQCRLKGKVPSDGIFGDDIRISGGGKGNARYSEPPIAADAAFRAAPLCRFPTYPICSEHIYEKEKNTAAGNLFGGFVCLYGDGDPSTPGK</sequence>
<evidence type="ECO:0000313" key="1">
    <source>
        <dbReference type="EMBL" id="MEQ3509810.1"/>
    </source>
</evidence>